<accession>A0A2S4MP91</accession>
<dbReference type="PANTHER" id="PTHR12128:SF19">
    <property type="entry name" value="5-DEHYDRO-4-DEOXYGLUCARATE DEHYDRATASE 2-RELATED"/>
    <property type="match status" value="1"/>
</dbReference>
<feature type="active site" description="Schiff-base intermediate with substrate" evidence="3">
    <location>
        <position position="174"/>
    </location>
</feature>
<dbReference type="Pfam" id="PF00701">
    <property type="entry name" value="DHDPS"/>
    <property type="match status" value="1"/>
</dbReference>
<gene>
    <name evidence="5" type="ORF">CYD53_101108</name>
</gene>
<keyword evidence="6" id="KW-1185">Reference proteome</keyword>
<dbReference type="InterPro" id="IPR002220">
    <property type="entry name" value="DapA-like"/>
</dbReference>
<dbReference type="EMBL" id="PQFZ01000001">
    <property type="protein sequence ID" value="POR56588.1"/>
    <property type="molecule type" value="Genomic_DNA"/>
</dbReference>
<dbReference type="SUPFAM" id="SSF51569">
    <property type="entry name" value="Aldolase"/>
    <property type="match status" value="1"/>
</dbReference>
<evidence type="ECO:0000313" key="6">
    <source>
        <dbReference type="Proteomes" id="UP000236919"/>
    </source>
</evidence>
<keyword evidence="1 2" id="KW-0456">Lyase</keyword>
<dbReference type="Gene3D" id="3.20.20.70">
    <property type="entry name" value="Aldolase class I"/>
    <property type="match status" value="1"/>
</dbReference>
<comment type="caution">
    <text evidence="5">The sequence shown here is derived from an EMBL/GenBank/DDBJ whole genome shotgun (WGS) entry which is preliminary data.</text>
</comment>
<evidence type="ECO:0000256" key="3">
    <source>
        <dbReference type="PIRSR" id="PIRSR001365-1"/>
    </source>
</evidence>
<dbReference type="Proteomes" id="UP000236919">
    <property type="component" value="Unassembled WGS sequence"/>
</dbReference>
<feature type="binding site" evidence="4">
    <location>
        <position position="63"/>
    </location>
    <ligand>
        <name>pyruvate</name>
        <dbReference type="ChEBI" id="CHEBI:15361"/>
    </ligand>
</feature>
<organism evidence="5 6">
    <name type="scientific">Bosea psychrotolerans</name>
    <dbReference type="NCBI Taxonomy" id="1871628"/>
    <lineage>
        <taxon>Bacteria</taxon>
        <taxon>Pseudomonadati</taxon>
        <taxon>Pseudomonadota</taxon>
        <taxon>Alphaproteobacteria</taxon>
        <taxon>Hyphomicrobiales</taxon>
        <taxon>Boseaceae</taxon>
        <taxon>Bosea</taxon>
    </lineage>
</organism>
<evidence type="ECO:0000313" key="5">
    <source>
        <dbReference type="EMBL" id="POR56588.1"/>
    </source>
</evidence>
<evidence type="ECO:0000256" key="4">
    <source>
        <dbReference type="PIRSR" id="PIRSR001365-2"/>
    </source>
</evidence>
<dbReference type="PANTHER" id="PTHR12128">
    <property type="entry name" value="DIHYDRODIPICOLINATE SYNTHASE"/>
    <property type="match status" value="1"/>
</dbReference>
<comment type="similarity">
    <text evidence="2">Belongs to the DapA family.</text>
</comment>
<dbReference type="AlphaFoldDB" id="A0A2S4MP91"/>
<evidence type="ECO:0000256" key="1">
    <source>
        <dbReference type="ARBA" id="ARBA00023239"/>
    </source>
</evidence>
<dbReference type="GO" id="GO:0008840">
    <property type="term" value="F:4-hydroxy-tetrahydrodipicolinate synthase activity"/>
    <property type="evidence" value="ECO:0007669"/>
    <property type="project" value="TreeGrafter"/>
</dbReference>
<reference evidence="5 6" key="1">
    <citation type="submission" date="2018-01" db="EMBL/GenBank/DDBJ databases">
        <title>Genomic Encyclopedia of Type Strains, Phase III (KMG-III): the genomes of soil and plant-associated and newly described type strains.</title>
        <authorList>
            <person name="Whitman W."/>
        </authorList>
    </citation>
    <scope>NUCLEOTIDE SEQUENCE [LARGE SCALE GENOMIC DNA]</scope>
    <source>
        <strain evidence="5 6">1131</strain>
    </source>
</reference>
<name>A0A2S4MP91_9HYPH</name>
<feature type="active site" description="Proton donor/acceptor" evidence="3">
    <location>
        <position position="150"/>
    </location>
</feature>
<protein>
    <submittedName>
        <fullName evidence="5">4-hydroxy-tetrahydrodipicolinate synthase</fullName>
    </submittedName>
</protein>
<sequence length="315" mass="32952">MTNDQKHESQKHENKVRKALRGISGVHVTAWGADGEADWAVTAKIVARIAAAGIHNIVSAGNTGEFYPMTTDEVVRSHAVAAQAANGKALVTAGIGRSLREAVSTGRLAATAGCDAVMVHHPLDPFAAPQSQADYIIAIAEALTLPVVAYIRSDAIGVKDLVRVATHANVAGVKFASTNVMLLSECVRATEGSSANWICGLAEGWAAPFYALGARGFTSGLVNVAPERSLAIWQALEAGDFAKARAQVSEIAGFETMRTKYGNGANVTVVKEALGLLGTPVGPVRLPGLPELNEAERAELRRIVSGWSPARVAAE</sequence>
<dbReference type="RefSeq" id="WP_103716206.1">
    <property type="nucleotide sequence ID" value="NZ_PQFZ01000001.1"/>
</dbReference>
<dbReference type="SMART" id="SM01130">
    <property type="entry name" value="DHDPS"/>
    <property type="match status" value="1"/>
</dbReference>
<proteinExistence type="inferred from homology"/>
<dbReference type="PIRSF" id="PIRSF001365">
    <property type="entry name" value="DHDPS"/>
    <property type="match status" value="1"/>
</dbReference>
<dbReference type="OrthoDB" id="9778880at2"/>
<dbReference type="CDD" id="cd00408">
    <property type="entry name" value="DHDPS-like"/>
    <property type="match status" value="1"/>
</dbReference>
<evidence type="ECO:0000256" key="2">
    <source>
        <dbReference type="PIRNR" id="PIRNR001365"/>
    </source>
</evidence>
<dbReference type="InterPro" id="IPR013785">
    <property type="entry name" value="Aldolase_TIM"/>
</dbReference>